<name>A0A5B7IJ23_PORTR</name>
<evidence type="ECO:0000313" key="2">
    <source>
        <dbReference type="Proteomes" id="UP000324222"/>
    </source>
</evidence>
<comment type="caution">
    <text evidence="1">The sequence shown here is derived from an EMBL/GenBank/DDBJ whole genome shotgun (WGS) entry which is preliminary data.</text>
</comment>
<dbReference type="AlphaFoldDB" id="A0A5B7IJ23"/>
<protein>
    <submittedName>
        <fullName evidence="1">Uncharacterized protein</fullName>
    </submittedName>
</protein>
<accession>A0A5B7IJ23</accession>
<dbReference type="EMBL" id="VSRR010057243">
    <property type="protein sequence ID" value="MPC81527.1"/>
    <property type="molecule type" value="Genomic_DNA"/>
</dbReference>
<organism evidence="1 2">
    <name type="scientific">Portunus trituberculatus</name>
    <name type="common">Swimming crab</name>
    <name type="synonym">Neptunus trituberculatus</name>
    <dbReference type="NCBI Taxonomy" id="210409"/>
    <lineage>
        <taxon>Eukaryota</taxon>
        <taxon>Metazoa</taxon>
        <taxon>Ecdysozoa</taxon>
        <taxon>Arthropoda</taxon>
        <taxon>Crustacea</taxon>
        <taxon>Multicrustacea</taxon>
        <taxon>Malacostraca</taxon>
        <taxon>Eumalacostraca</taxon>
        <taxon>Eucarida</taxon>
        <taxon>Decapoda</taxon>
        <taxon>Pleocyemata</taxon>
        <taxon>Brachyura</taxon>
        <taxon>Eubrachyura</taxon>
        <taxon>Portunoidea</taxon>
        <taxon>Portunidae</taxon>
        <taxon>Portuninae</taxon>
        <taxon>Portunus</taxon>
    </lineage>
</organism>
<reference evidence="1 2" key="1">
    <citation type="submission" date="2019-05" db="EMBL/GenBank/DDBJ databases">
        <title>Another draft genome of Portunus trituberculatus and its Hox gene families provides insights of decapod evolution.</title>
        <authorList>
            <person name="Jeong J.-H."/>
            <person name="Song I."/>
            <person name="Kim S."/>
            <person name="Choi T."/>
            <person name="Kim D."/>
            <person name="Ryu S."/>
            <person name="Kim W."/>
        </authorList>
    </citation>
    <scope>NUCLEOTIDE SEQUENCE [LARGE SCALE GENOMIC DNA]</scope>
    <source>
        <tissue evidence="1">Muscle</tissue>
    </source>
</reference>
<gene>
    <name evidence="1" type="ORF">E2C01_076148</name>
</gene>
<keyword evidence="2" id="KW-1185">Reference proteome</keyword>
<proteinExistence type="predicted"/>
<evidence type="ECO:0000313" key="1">
    <source>
        <dbReference type="EMBL" id="MPC81527.1"/>
    </source>
</evidence>
<dbReference type="Proteomes" id="UP000324222">
    <property type="component" value="Unassembled WGS sequence"/>
</dbReference>
<sequence length="150" mass="16526">MRNVVKLRGSRIYVNEDLCTASQEIKKAQLPQLKQAKSEGKVAFFRHTKLIIKERTVNPGSNSGITSEAVAVNITGGGAAAAPIVVVGSNKGFDQWFLWYRQRWIVCCGQRPGPCWSCGCERLSDGCEENTTVGFPPSQCLSYRTRKGTK</sequence>